<comment type="caution">
    <text evidence="1">The sequence shown here is derived from an EMBL/GenBank/DDBJ whole genome shotgun (WGS) entry which is preliminary data.</text>
</comment>
<dbReference type="EMBL" id="JADPUN010000331">
    <property type="protein sequence ID" value="MBF9134238.1"/>
    <property type="molecule type" value="Genomic_DNA"/>
</dbReference>
<sequence length="185" mass="20791">MWTVTVKPGARVKELRKVAAAILADLERAGTRRLQRDAHFEPWPPEFRKLGVASCWAQPATSRHPPGFYLWPFPSASWSIEIDEVVQRCEALLDASSDVIHKLSISGLRERHVVIIVTVDWLGEFGALIDGATPARAPRLPEGMVGLWIVTHRNLPIRAVYWLSDGEWRDVVVDQEQAEALPTMP</sequence>
<accession>A0ABS0H6Z6</accession>
<reference evidence="1 2" key="1">
    <citation type="submission" date="2020-11" db="EMBL/GenBank/DDBJ databases">
        <title>A novel isolate from a Black sea contaminated sediment with potential to produce alkanes: Plantactinospora alkalitolerans sp. nov.</title>
        <authorList>
            <person name="Carro L."/>
            <person name="Veyisoglu A."/>
            <person name="Guven K."/>
            <person name="Schumann P."/>
            <person name="Klenk H.-P."/>
            <person name="Sahin N."/>
        </authorList>
    </citation>
    <scope>NUCLEOTIDE SEQUENCE [LARGE SCALE GENOMIC DNA]</scope>
    <source>
        <strain evidence="1 2">S1510</strain>
    </source>
</reference>
<organism evidence="1 2">
    <name type="scientific">Plantactinospora alkalitolerans</name>
    <dbReference type="NCBI Taxonomy" id="2789879"/>
    <lineage>
        <taxon>Bacteria</taxon>
        <taxon>Bacillati</taxon>
        <taxon>Actinomycetota</taxon>
        <taxon>Actinomycetes</taxon>
        <taxon>Micromonosporales</taxon>
        <taxon>Micromonosporaceae</taxon>
        <taxon>Plantactinospora</taxon>
    </lineage>
</organism>
<dbReference type="RefSeq" id="WP_196205738.1">
    <property type="nucleotide sequence ID" value="NZ_JADPUN010000331.1"/>
</dbReference>
<dbReference type="Proteomes" id="UP000638560">
    <property type="component" value="Unassembled WGS sequence"/>
</dbReference>
<evidence type="ECO:0000313" key="2">
    <source>
        <dbReference type="Proteomes" id="UP000638560"/>
    </source>
</evidence>
<name>A0ABS0H6Z6_9ACTN</name>
<proteinExistence type="predicted"/>
<keyword evidence="2" id="KW-1185">Reference proteome</keyword>
<evidence type="ECO:0000313" key="1">
    <source>
        <dbReference type="EMBL" id="MBF9134238.1"/>
    </source>
</evidence>
<protein>
    <submittedName>
        <fullName evidence="1">Uncharacterized protein</fullName>
    </submittedName>
</protein>
<gene>
    <name evidence="1" type="ORF">I0C86_35685</name>
</gene>